<dbReference type="Proteomes" id="UP000095284">
    <property type="component" value="Unplaced"/>
</dbReference>
<dbReference type="AlphaFoldDB" id="A0A1I7S591"/>
<protein>
    <submittedName>
        <fullName evidence="3">Secreted protein</fullName>
    </submittedName>
</protein>
<organism evidence="2 3">
    <name type="scientific">Bursaphelenchus xylophilus</name>
    <name type="common">Pinewood nematode worm</name>
    <name type="synonym">Aphelenchoides xylophilus</name>
    <dbReference type="NCBI Taxonomy" id="6326"/>
    <lineage>
        <taxon>Eukaryota</taxon>
        <taxon>Metazoa</taxon>
        <taxon>Ecdysozoa</taxon>
        <taxon>Nematoda</taxon>
        <taxon>Chromadorea</taxon>
        <taxon>Rhabditida</taxon>
        <taxon>Tylenchina</taxon>
        <taxon>Tylenchomorpha</taxon>
        <taxon>Aphelenchoidea</taxon>
        <taxon>Aphelenchoididae</taxon>
        <taxon>Bursaphelenchus</taxon>
    </lineage>
</organism>
<evidence type="ECO:0000313" key="2">
    <source>
        <dbReference type="Proteomes" id="UP000095284"/>
    </source>
</evidence>
<evidence type="ECO:0000256" key="1">
    <source>
        <dbReference type="SAM" id="MobiDB-lite"/>
    </source>
</evidence>
<accession>A0A1I7S591</accession>
<sequence>MTQSRASWRALVNQVSGWLSSAARCGGGSTVLSRCCCRPSVRIKGGVDKGWRPKGCDCWSVKERSTGPGPTGSKPNSPRRYSERMALARHTRQAAVTVSSLEFLQFLDLQIEGG</sequence>
<dbReference type="WBParaSite" id="BXY_0817600.1">
    <property type="protein sequence ID" value="BXY_0817600.1"/>
    <property type="gene ID" value="BXY_0817600"/>
</dbReference>
<feature type="region of interest" description="Disordered" evidence="1">
    <location>
        <begin position="62"/>
        <end position="81"/>
    </location>
</feature>
<reference evidence="3" key="1">
    <citation type="submission" date="2016-11" db="UniProtKB">
        <authorList>
            <consortium name="WormBaseParasite"/>
        </authorList>
    </citation>
    <scope>IDENTIFICATION</scope>
</reference>
<proteinExistence type="predicted"/>
<name>A0A1I7S591_BURXY</name>
<evidence type="ECO:0000313" key="3">
    <source>
        <dbReference type="WBParaSite" id="BXY_0817600.1"/>
    </source>
</evidence>